<reference evidence="5" key="1">
    <citation type="journal article" date="2006" name="Proc. Natl. Acad. Sci. U.S.A.">
        <title>Genome analysis of the smallest free-living eukaryote Ostreococcus tauri unveils many unique features.</title>
        <authorList>
            <person name="Derelle E."/>
            <person name="Ferraz C."/>
            <person name="Rombauts S."/>
            <person name="Rouze P."/>
            <person name="Worden A.Z."/>
            <person name="Robbens S."/>
            <person name="Partensky F."/>
            <person name="Degroeve S."/>
            <person name="Echeynie S."/>
            <person name="Cooke R."/>
            <person name="Saeys Y."/>
            <person name="Wuyts J."/>
            <person name="Jabbari K."/>
            <person name="Bowler C."/>
            <person name="Panaud O."/>
            <person name="Piegu B."/>
            <person name="Ball S.G."/>
            <person name="Ral J.-P."/>
            <person name="Bouget F.-Y."/>
            <person name="Piganeau G."/>
            <person name="De Baets B."/>
            <person name="Picard A."/>
            <person name="Delseny M."/>
            <person name="Demaille J."/>
            <person name="Van de Peer Y."/>
            <person name="Moreau H."/>
        </authorList>
    </citation>
    <scope>NUCLEOTIDE SEQUENCE [LARGE SCALE GENOMIC DNA]</scope>
    <source>
        <strain evidence="5">OTTH 0595 / CCAP 157/2 / RCC745</strain>
    </source>
</reference>
<dbReference type="PROSITE" id="PS50090">
    <property type="entry name" value="MYB_LIKE"/>
    <property type="match status" value="2"/>
</dbReference>
<dbReference type="SUPFAM" id="SSF46689">
    <property type="entry name" value="Homeodomain-like"/>
    <property type="match status" value="1"/>
</dbReference>
<dbReference type="SMART" id="SM00717">
    <property type="entry name" value="SANT"/>
    <property type="match status" value="2"/>
</dbReference>
<organism evidence="4 5">
    <name type="scientific">Ostreococcus tauri</name>
    <name type="common">Marine green alga</name>
    <dbReference type="NCBI Taxonomy" id="70448"/>
    <lineage>
        <taxon>Eukaryota</taxon>
        <taxon>Viridiplantae</taxon>
        <taxon>Chlorophyta</taxon>
        <taxon>Mamiellophyceae</taxon>
        <taxon>Mamiellales</taxon>
        <taxon>Bathycoccaceae</taxon>
        <taxon>Ostreococcus</taxon>
    </lineage>
</organism>
<dbReference type="GO" id="GO:0005634">
    <property type="term" value="C:nucleus"/>
    <property type="evidence" value="ECO:0007669"/>
    <property type="project" value="TreeGrafter"/>
</dbReference>
<evidence type="ECO:0000256" key="1">
    <source>
        <dbReference type="SAM" id="MobiDB-lite"/>
    </source>
</evidence>
<dbReference type="InterPro" id="IPR050560">
    <property type="entry name" value="MYB_TF"/>
</dbReference>
<dbReference type="InterPro" id="IPR017930">
    <property type="entry name" value="Myb_dom"/>
</dbReference>
<dbReference type="Gene3D" id="1.10.10.60">
    <property type="entry name" value="Homeodomain-like"/>
    <property type="match status" value="2"/>
</dbReference>
<dbReference type="RefSeq" id="XP_022840593.1">
    <property type="nucleotide sequence ID" value="XM_022983656.1"/>
</dbReference>
<accession>A0A096P9U6</accession>
<feature type="compositionally biased region" description="Low complexity" evidence="1">
    <location>
        <begin position="118"/>
        <end position="128"/>
    </location>
</feature>
<feature type="compositionally biased region" description="Polar residues" evidence="1">
    <location>
        <begin position="335"/>
        <end position="350"/>
    </location>
</feature>
<feature type="compositionally biased region" description="Basic and acidic residues" evidence="1">
    <location>
        <begin position="323"/>
        <end position="333"/>
    </location>
</feature>
<feature type="region of interest" description="Disordered" evidence="1">
    <location>
        <begin position="107"/>
        <end position="204"/>
    </location>
</feature>
<dbReference type="Pfam" id="PF00249">
    <property type="entry name" value="Myb_DNA-binding"/>
    <property type="match status" value="2"/>
</dbReference>
<feature type="region of interest" description="Disordered" evidence="1">
    <location>
        <begin position="213"/>
        <end position="232"/>
    </location>
</feature>
<feature type="region of interest" description="Disordered" evidence="1">
    <location>
        <begin position="414"/>
        <end position="444"/>
    </location>
</feature>
<evidence type="ECO:0000313" key="5">
    <source>
        <dbReference type="Proteomes" id="UP000009170"/>
    </source>
</evidence>
<dbReference type="STRING" id="70448.A0A096P9U6"/>
<dbReference type="InterPro" id="IPR009057">
    <property type="entry name" value="Homeodomain-like_sf"/>
</dbReference>
<dbReference type="Proteomes" id="UP000009170">
    <property type="component" value="Unassembled WGS sequence"/>
</dbReference>
<reference evidence="4 5" key="2">
    <citation type="journal article" date="2014" name="BMC Genomics">
        <title>An improved genome of the model marine alga Ostreococcus tauri unfolds by assessing Illumina de novo assemblies.</title>
        <authorList>
            <person name="Blanc-Mathieu R."/>
            <person name="Verhelst B."/>
            <person name="Derelle E."/>
            <person name="Rombauts S."/>
            <person name="Bouget F.Y."/>
            <person name="Carre I."/>
            <person name="Chateau A."/>
            <person name="Eyre-Walker A."/>
            <person name="Grimsley N."/>
            <person name="Moreau H."/>
            <person name="Piegu B."/>
            <person name="Rivals E."/>
            <person name="Schackwitz W."/>
            <person name="Van de Peer Y."/>
            <person name="Piganeau G."/>
        </authorList>
    </citation>
    <scope>NUCLEOTIDE SEQUENCE [LARGE SCALE GENOMIC DNA]</scope>
    <source>
        <strain evidence="5">OTTH 0595 / CCAP 157/2 / RCC745</strain>
    </source>
</reference>
<sequence length="444" mass="47719">MPWTTREEEKLRDIIARHGAKRWNAIATMMNESGACDEPKTAKQCRRRYTGHLTNEIKEHEWTREEDDALLEAHERLGNKWTEIARIVGGRTDNGAKNRYKALVQKLGASKRRRRASGARATTTATKATKAEPADEIARAKAATGGKRKATQKAEAVASRGARGSKRKSTLGENAARSRGEERISPTLFMRSPTSSPGASERLTAWRPTLSINIPSRDVGRGGKSALQPSTSLKPAASLSGIFPAGYSVGKTLSLSCAELDLLKEVQEMISPRVMAANSPGGSNGSAFVRYADGASRDSEEKSTNGLKHVMSWLLSATPATTVREENMGDDRSAVPTSSRRSADNVSVSLAPNEDGSDALERGATLKHFLSLKTEGTTPRSASARPGSDPLARPVSIPSFTQSELNLLLNALGGSTQASPRAGATASKVEVEPIRATRHRRTRA</sequence>
<name>A0A096P9U6_OSTTA</name>
<dbReference type="PROSITE" id="PS51294">
    <property type="entry name" value="HTH_MYB"/>
    <property type="match status" value="2"/>
</dbReference>
<dbReference type="PANTHER" id="PTHR45614">
    <property type="entry name" value="MYB PROTEIN-RELATED"/>
    <property type="match status" value="1"/>
</dbReference>
<dbReference type="AlphaFoldDB" id="A0A096P9U6"/>
<protein>
    <submittedName>
        <fullName evidence="4">SLC41 divalent cation transporters, integral membrane domain</fullName>
    </submittedName>
</protein>
<feature type="domain" description="HTH myb-type" evidence="3">
    <location>
        <begin position="1"/>
        <end position="53"/>
    </location>
</feature>
<feature type="domain" description="Myb-like" evidence="2">
    <location>
        <begin position="54"/>
        <end position="104"/>
    </location>
</feature>
<dbReference type="OrthoDB" id="2143914at2759"/>
<dbReference type="GO" id="GO:0000981">
    <property type="term" value="F:DNA-binding transcription factor activity, RNA polymerase II-specific"/>
    <property type="evidence" value="ECO:0007669"/>
    <property type="project" value="TreeGrafter"/>
</dbReference>
<feature type="compositionally biased region" description="Basic and acidic residues" evidence="1">
    <location>
        <begin position="129"/>
        <end position="139"/>
    </location>
</feature>
<proteinExistence type="predicted"/>
<dbReference type="GeneID" id="9838387"/>
<dbReference type="InParanoid" id="A0A096P9U6"/>
<comment type="caution">
    <text evidence="4">The sequence shown here is derived from an EMBL/GenBank/DDBJ whole genome shotgun (WGS) entry which is preliminary data.</text>
</comment>
<evidence type="ECO:0000259" key="2">
    <source>
        <dbReference type="PROSITE" id="PS50090"/>
    </source>
</evidence>
<feature type="domain" description="Myb-like" evidence="2">
    <location>
        <begin position="1"/>
        <end position="53"/>
    </location>
</feature>
<evidence type="ECO:0000259" key="3">
    <source>
        <dbReference type="PROSITE" id="PS51294"/>
    </source>
</evidence>
<feature type="region of interest" description="Disordered" evidence="1">
    <location>
        <begin position="373"/>
        <end position="397"/>
    </location>
</feature>
<dbReference type="EMBL" id="CAID01000018">
    <property type="protein sequence ID" value="CEG00805.1"/>
    <property type="molecule type" value="Genomic_DNA"/>
</dbReference>
<dbReference type="KEGG" id="ota:OT_ostta18g01950"/>
<feature type="region of interest" description="Disordered" evidence="1">
    <location>
        <begin position="323"/>
        <end position="359"/>
    </location>
</feature>
<dbReference type="GO" id="GO:0000978">
    <property type="term" value="F:RNA polymerase II cis-regulatory region sequence-specific DNA binding"/>
    <property type="evidence" value="ECO:0007669"/>
    <property type="project" value="TreeGrafter"/>
</dbReference>
<evidence type="ECO:0000313" key="4">
    <source>
        <dbReference type="EMBL" id="CEG00805.1"/>
    </source>
</evidence>
<feature type="domain" description="HTH myb-type" evidence="3">
    <location>
        <begin position="54"/>
        <end position="108"/>
    </location>
</feature>
<dbReference type="PANTHER" id="PTHR45614:SF76">
    <property type="entry name" value="TRANSCRIPTION FACTOR MYB124"/>
    <property type="match status" value="1"/>
</dbReference>
<dbReference type="CDD" id="cd00167">
    <property type="entry name" value="SANT"/>
    <property type="match status" value="2"/>
</dbReference>
<keyword evidence="5" id="KW-1185">Reference proteome</keyword>
<dbReference type="InterPro" id="IPR001005">
    <property type="entry name" value="SANT/Myb"/>
</dbReference>
<gene>
    <name evidence="4" type="ORF">OT_ostta18g01950</name>
</gene>